<dbReference type="Pfam" id="PF01315">
    <property type="entry name" value="Ald_Xan_dh_C"/>
    <property type="match status" value="1"/>
</dbReference>
<dbReference type="Pfam" id="PF02738">
    <property type="entry name" value="MoCoBD_1"/>
    <property type="match status" value="1"/>
</dbReference>
<dbReference type="SMART" id="SM01008">
    <property type="entry name" value="Ald_Xan_dh_C"/>
    <property type="match status" value="1"/>
</dbReference>
<evidence type="ECO:0000256" key="1">
    <source>
        <dbReference type="ARBA" id="ARBA00022505"/>
    </source>
</evidence>
<proteinExistence type="predicted"/>
<dbReference type="Gene3D" id="3.30.365.10">
    <property type="entry name" value="Aldehyde oxidase/xanthine dehydrogenase, molybdopterin binding domain"/>
    <property type="match status" value="4"/>
</dbReference>
<name>A0AAU9E7P7_9FIRM</name>
<dbReference type="InterPro" id="IPR046867">
    <property type="entry name" value="AldOxase/xan_DH_MoCoBD2"/>
</dbReference>
<dbReference type="GO" id="GO:0016491">
    <property type="term" value="F:oxidoreductase activity"/>
    <property type="evidence" value="ECO:0007669"/>
    <property type="project" value="UniProtKB-KW"/>
</dbReference>
<dbReference type="GO" id="GO:0005506">
    <property type="term" value="F:iron ion binding"/>
    <property type="evidence" value="ECO:0007669"/>
    <property type="project" value="InterPro"/>
</dbReference>
<organism evidence="4 5">
    <name type="scientific">Helicovermis profundi</name>
    <dbReference type="NCBI Taxonomy" id="3065157"/>
    <lineage>
        <taxon>Bacteria</taxon>
        <taxon>Bacillati</taxon>
        <taxon>Bacillota</taxon>
        <taxon>Clostridia</taxon>
        <taxon>Helicovermis</taxon>
    </lineage>
</organism>
<dbReference type="SUPFAM" id="SSF56003">
    <property type="entry name" value="Molybdenum cofactor-binding domain"/>
    <property type="match status" value="1"/>
</dbReference>
<gene>
    <name evidence="4" type="ORF">HLPR_10180</name>
</gene>
<dbReference type="InterPro" id="IPR016208">
    <property type="entry name" value="Ald_Oxase/xanthine_DH-like"/>
</dbReference>
<evidence type="ECO:0000259" key="3">
    <source>
        <dbReference type="SMART" id="SM01008"/>
    </source>
</evidence>
<dbReference type="AlphaFoldDB" id="A0AAU9E7P7"/>
<evidence type="ECO:0000313" key="4">
    <source>
        <dbReference type="EMBL" id="BEP28687.1"/>
    </source>
</evidence>
<keyword evidence="2" id="KW-0560">Oxidoreductase</keyword>
<evidence type="ECO:0000313" key="5">
    <source>
        <dbReference type="Proteomes" id="UP001321786"/>
    </source>
</evidence>
<accession>A0AAU9E7P7</accession>
<dbReference type="PANTHER" id="PTHR11908:SF132">
    <property type="entry name" value="ALDEHYDE OXIDASE 1-RELATED"/>
    <property type="match status" value="1"/>
</dbReference>
<dbReference type="Gene3D" id="3.90.1170.50">
    <property type="entry name" value="Aldehyde oxidase/xanthine dehydrogenase, a/b hammerhead"/>
    <property type="match status" value="1"/>
</dbReference>
<evidence type="ECO:0000256" key="2">
    <source>
        <dbReference type="ARBA" id="ARBA00023002"/>
    </source>
</evidence>
<dbReference type="PANTHER" id="PTHR11908">
    <property type="entry name" value="XANTHINE DEHYDROGENASE"/>
    <property type="match status" value="1"/>
</dbReference>
<dbReference type="InterPro" id="IPR036856">
    <property type="entry name" value="Ald_Oxase/Xan_DH_a/b_sf"/>
</dbReference>
<keyword evidence="5" id="KW-1185">Reference proteome</keyword>
<dbReference type="InterPro" id="IPR037165">
    <property type="entry name" value="AldOxase/xan_DH_Mopterin-bd_sf"/>
</dbReference>
<sequence>MKKVGKNIQKSDAISLVKGKPVYTDDLAPRESLIVKVLRSPHAYARIKNIDLNIALKVPGVECILTYKDIKRIPFTRAGQCYPELSAYDKFILDEYVRHVGDDVAIIAATTGKIAEKAMKLIKIDYEILDPILDFESAIDNKIIVHKEDDIFTKIPIGFEPKRNIAAKIDLQYGDMEKVLNSCDIVFNGTYKTQAQAQAMMEAQTTYTYLDHQERLTVVTSTQVPFHTRRHLARSLGIKTSKIRVIKPRVGGGFGSKQTSHSEFYPSLVTLLTSKPAKINYSRKDVFNGTTSRHKMQFKVTLGAMKNGEIKAIILDGLSDTGAYGEHAITTFGSAGKKVLTLYNKIEACHFKGKAVYTNNVPGGALRGFGVTQGTFAIESAINELAEKVNMNGVDIRNLNMIKQGETSPLYNMITKGAGKEPMYMDSCMLEECVKTGVSSIDWIRRINKVETNGSKKRGVGVAIAQQGSGLPNIDMASATLKLNDDGFFTLMSGATDIGTGSDLILKQIAAEVLDVKIDNINVYAADTDITPFDSGAYASSTTYTSGNAVIEAANKMKEMIISYGGKFYNTSNENIVFENEIIKNIKTGDSISLAEFSNKITYNLIHTQLIASGSFVPKKAAPPYMAGFADVEVDTETGEVWVADFYGVIDCGTVINPNLAKIQAEGGIVQGIGMALIEDVVYEKRGRLATDSFMQYKIPCRKDIGNIHVEFVDGNDETGPFGAKSIGEVVINTAAPAIIDAIYNACGVRIRELPASAEKILKALNNANN</sequence>
<dbReference type="EMBL" id="AP028654">
    <property type="protein sequence ID" value="BEP28687.1"/>
    <property type="molecule type" value="Genomic_DNA"/>
</dbReference>
<dbReference type="SUPFAM" id="SSF54665">
    <property type="entry name" value="CO dehydrogenase molybdoprotein N-domain-like"/>
    <property type="match status" value="1"/>
</dbReference>
<dbReference type="KEGG" id="hprf:HLPR_10180"/>
<dbReference type="InterPro" id="IPR000674">
    <property type="entry name" value="Ald_Oxase/Xan_DH_a/b"/>
</dbReference>
<dbReference type="Pfam" id="PF20256">
    <property type="entry name" value="MoCoBD_2"/>
    <property type="match status" value="1"/>
</dbReference>
<dbReference type="Proteomes" id="UP001321786">
    <property type="component" value="Chromosome"/>
</dbReference>
<dbReference type="RefSeq" id="WP_338536994.1">
    <property type="nucleotide sequence ID" value="NZ_AP028654.1"/>
</dbReference>
<feature type="domain" description="Aldehyde oxidase/xanthine dehydrogenase a/b hammerhead" evidence="3">
    <location>
        <begin position="18"/>
        <end position="130"/>
    </location>
</feature>
<dbReference type="InterPro" id="IPR008274">
    <property type="entry name" value="AldOxase/xan_DH_MoCoBD1"/>
</dbReference>
<keyword evidence="1" id="KW-0500">Molybdenum</keyword>
<reference evidence="4 5" key="1">
    <citation type="submission" date="2023-08" db="EMBL/GenBank/DDBJ databases">
        <title>Helicovermis profunda gen. nov., sp. nov., a novel mesophilic, fermentative bacterium within the Bacillota from a deep-sea hydrothermal vent chimney.</title>
        <authorList>
            <person name="Miyazaki U."/>
            <person name="Mizutani D."/>
            <person name="Hashimoto Y."/>
            <person name="Tame A."/>
            <person name="Sawayama S."/>
            <person name="Miyazaki J."/>
            <person name="Takai K."/>
            <person name="Nakagawa S."/>
        </authorList>
    </citation>
    <scope>NUCLEOTIDE SEQUENCE [LARGE SCALE GENOMIC DNA]</scope>
    <source>
        <strain evidence="4 5">S502</strain>
    </source>
</reference>
<protein>
    <submittedName>
        <fullName evidence="4">Molybdopterin-dependent oxidoreductase</fullName>
    </submittedName>
</protein>